<evidence type="ECO:0000313" key="1">
    <source>
        <dbReference type="EMBL" id="ERK62277.1"/>
    </source>
</evidence>
<dbReference type="OrthoDB" id="3725439at2"/>
<sequence length="277" mass="29045">MSLIPETGAATTGALAGRTQSIAHRLLSGAGCASLLAHRLDPQVGIEFLAHGLTPSGRIVVACCPVPGDGAAGLPTTEPIAVRFDITKASCEPGVHIVSSAVHLLGTLEWLPPRVAAQLLADGQLPPRVAVTTTHPYGRLGVVRARRVLLHDSTGVTPMDLGPLLDACTGMPFPTCEDEFDAFDAAMGLGEDALWAIADAIVDERIAGRICSRHDMTAGCPHTWNRIYCVDVDRHGLTLMAVEPTTTSTFFAPFDAPVDELGTMTDALRALADRAAA</sequence>
<dbReference type="AlphaFoldDB" id="U2SHY4"/>
<protein>
    <submittedName>
        <fullName evidence="1">Uncharacterized protein</fullName>
    </submittedName>
</protein>
<comment type="caution">
    <text evidence="1">The sequence shown here is derived from an EMBL/GenBank/DDBJ whole genome shotgun (WGS) entry which is preliminary data.</text>
</comment>
<keyword evidence="2" id="KW-1185">Reference proteome</keyword>
<evidence type="ECO:0000313" key="2">
    <source>
        <dbReference type="Proteomes" id="UP000017052"/>
    </source>
</evidence>
<reference evidence="1" key="1">
    <citation type="submission" date="2013-08" db="EMBL/GenBank/DDBJ databases">
        <authorList>
            <person name="Durkin A.S."/>
            <person name="Haft D.R."/>
            <person name="McCorrison J."/>
            <person name="Torralba M."/>
            <person name="Gillis M."/>
            <person name="Haft D.H."/>
            <person name="Methe B."/>
            <person name="Sutton G."/>
            <person name="Nelson K.E."/>
        </authorList>
    </citation>
    <scope>NUCLEOTIDE SEQUENCE [LARGE SCALE GENOMIC DNA]</scope>
    <source>
        <strain evidence="1">F0233</strain>
    </source>
</reference>
<dbReference type="RefSeq" id="WP_021796342.1">
    <property type="nucleotide sequence ID" value="NZ_ACVN02000031.1"/>
</dbReference>
<dbReference type="Gene3D" id="3.20.180.10">
    <property type="entry name" value="PNP-oxidase-like"/>
    <property type="match status" value="1"/>
</dbReference>
<dbReference type="EMBL" id="ACVN02000031">
    <property type="protein sequence ID" value="ERK62277.1"/>
    <property type="molecule type" value="Genomic_DNA"/>
</dbReference>
<organism evidence="1 2">
    <name type="scientific">Propionibacterium acidifaciens F0233</name>
    <dbReference type="NCBI Taxonomy" id="553198"/>
    <lineage>
        <taxon>Bacteria</taxon>
        <taxon>Bacillati</taxon>
        <taxon>Actinomycetota</taxon>
        <taxon>Actinomycetes</taxon>
        <taxon>Propionibacteriales</taxon>
        <taxon>Propionibacteriaceae</taxon>
        <taxon>Propionibacterium</taxon>
    </lineage>
</organism>
<dbReference type="Proteomes" id="UP000017052">
    <property type="component" value="Unassembled WGS sequence"/>
</dbReference>
<proteinExistence type="predicted"/>
<accession>U2SHY4</accession>
<dbReference type="InterPro" id="IPR037119">
    <property type="entry name" value="Haem_oxidase_HugZ-like_sf"/>
</dbReference>
<gene>
    <name evidence="1" type="ORF">HMPREF0682_2370</name>
</gene>
<dbReference type="GeneID" id="95360104"/>
<name>U2SHY4_9ACTN</name>